<dbReference type="GO" id="GO:0003677">
    <property type="term" value="F:DNA binding"/>
    <property type="evidence" value="ECO:0007669"/>
    <property type="project" value="UniProtKB-KW"/>
</dbReference>
<evidence type="ECO:0000313" key="3">
    <source>
        <dbReference type="Proteomes" id="UP001166293"/>
    </source>
</evidence>
<accession>A0ABS6N9A1</accession>
<evidence type="ECO:0000313" key="2">
    <source>
        <dbReference type="EMBL" id="MBV2360592.1"/>
    </source>
</evidence>
<feature type="region of interest" description="Disordered" evidence="1">
    <location>
        <begin position="122"/>
        <end position="151"/>
    </location>
</feature>
<keyword evidence="3" id="KW-1185">Reference proteome</keyword>
<evidence type="ECO:0000256" key="1">
    <source>
        <dbReference type="SAM" id="MobiDB-lite"/>
    </source>
</evidence>
<feature type="region of interest" description="Disordered" evidence="1">
    <location>
        <begin position="1"/>
        <end position="57"/>
    </location>
</feature>
<sequence length="151" mass="15868">MATKKTTTRRTTRSTTAAPKPIAATRTTAAAETNAPATDTRPPADVPIADQPEMKKRELIQRAVERSGVKRRDAKPAIEAALAVLGEALAEGRSLNLAPMGKVKVNRIKAIGGGGKVIVSKVRQPGKPMTPGSVETDDLAEMPEPPVKAAE</sequence>
<reference evidence="2" key="1">
    <citation type="submission" date="2021-06" db="EMBL/GenBank/DDBJ databases">
        <title>Thalassococcus sp. CAU 1522 isolated from sea sand, Republic of Korea.</title>
        <authorList>
            <person name="Kim W."/>
        </authorList>
    </citation>
    <scope>NUCLEOTIDE SEQUENCE</scope>
    <source>
        <strain evidence="2">CAU 1522</strain>
    </source>
</reference>
<dbReference type="Pfam" id="PF00216">
    <property type="entry name" value="Bac_DNA_binding"/>
    <property type="match status" value="1"/>
</dbReference>
<feature type="compositionally biased region" description="Basic residues" evidence="1">
    <location>
        <begin position="1"/>
        <end position="12"/>
    </location>
</feature>
<dbReference type="InterPro" id="IPR000119">
    <property type="entry name" value="Hist_DNA-bd"/>
</dbReference>
<dbReference type="EMBL" id="JAHRWL010000002">
    <property type="protein sequence ID" value="MBV2360592.1"/>
    <property type="molecule type" value="Genomic_DNA"/>
</dbReference>
<dbReference type="Proteomes" id="UP001166293">
    <property type="component" value="Unassembled WGS sequence"/>
</dbReference>
<proteinExistence type="predicted"/>
<comment type="caution">
    <text evidence="2">The sequence shown here is derived from an EMBL/GenBank/DDBJ whole genome shotgun (WGS) entry which is preliminary data.</text>
</comment>
<organism evidence="2 3">
    <name type="scientific">Thalassococcus arenae</name>
    <dbReference type="NCBI Taxonomy" id="2851652"/>
    <lineage>
        <taxon>Bacteria</taxon>
        <taxon>Pseudomonadati</taxon>
        <taxon>Pseudomonadota</taxon>
        <taxon>Alphaproteobacteria</taxon>
        <taxon>Rhodobacterales</taxon>
        <taxon>Roseobacteraceae</taxon>
        <taxon>Thalassococcus</taxon>
    </lineage>
</organism>
<name>A0ABS6N9A1_9RHOB</name>
<dbReference type="RefSeq" id="WP_217778844.1">
    <property type="nucleotide sequence ID" value="NZ_JAHRWL010000002.1"/>
</dbReference>
<keyword evidence="2" id="KW-0238">DNA-binding</keyword>
<gene>
    <name evidence="2" type="ORF">KUH32_12460</name>
</gene>
<protein>
    <submittedName>
        <fullName evidence="2">HU family DNA-binding protein</fullName>
    </submittedName>
</protein>
<feature type="compositionally biased region" description="Low complexity" evidence="1">
    <location>
        <begin position="13"/>
        <end position="40"/>
    </location>
</feature>